<gene>
    <name evidence="1" type="ORF">HINF_LOCUS17678</name>
    <name evidence="2" type="ORF">HINF_LOCUS25122</name>
</gene>
<reference evidence="2 3" key="2">
    <citation type="submission" date="2024-07" db="EMBL/GenBank/DDBJ databases">
        <authorList>
            <person name="Akdeniz Z."/>
        </authorList>
    </citation>
    <scope>NUCLEOTIDE SEQUENCE [LARGE SCALE GENOMIC DNA]</scope>
</reference>
<dbReference type="EMBL" id="CATOUU010000444">
    <property type="protein sequence ID" value="CAI9930033.1"/>
    <property type="molecule type" value="Genomic_DNA"/>
</dbReference>
<accession>A0AA86P386</accession>
<dbReference type="Proteomes" id="UP001642409">
    <property type="component" value="Unassembled WGS sequence"/>
</dbReference>
<sequence>MNDSLDAAVFSMNSTSVTILLTKITSQMVTKSGSLSGISSNSPSISLQNVSSSLQIQTKSNTNSICGSIAASLDNAQIRIMQSNISGSILAAMKNGVLVGIGNNVSFVNIDSNILVSSSDPDFNADKSSCNGICGENSVLRVKPLQAVTQGNFNGYISSYIFWYSTDFDNSQINFETGTFNGNFSVFQIVGNIRNLQISGKYSVYGDMNSYANIFGSNITSLTLSQIMISVSISTQSTQCKINILTNALSSQLILNSLVVSGTYQISQGQFSLINILGRPSYVPNRISQITNYQFTGQVFTQTMSSLIVIILKNMDLNVNNSKFIVSPTFNIAMTAGLLISKINQVLGSIGDMIFDNINIQKYLSDNDVTIVNGTLFNQAICTSIKLLNININYQTKNNTNDLYIHTLLGTFVSPNVEIINCVIKHYIRASFLQRFGLLSINSQQNSCLITINNVFYQMNAISSGAVKDFGLIGGSIMFQNYSNNKVIINNTKIQAQITITPQSENQLNIHYLGLILGYSIMTVIVENTKIYDSTIDTSTCNQIGMIGGYIDGLTQFSNIVLLNCNLSAFSKTGLFANIIGVSNVSNINISSFTQTTQNQHLQSAIFCGNASNANITINQVLFKHSNYTGGQVGASSGIIFGSFISSNATINNCNFICKVNIQKYSVVNDFVSGAVNSFIDFNNTVIHTSNNCFAYQEECKDSWLVGNVVSKRYQ</sequence>
<evidence type="ECO:0000313" key="2">
    <source>
        <dbReference type="EMBL" id="CAL6015734.1"/>
    </source>
</evidence>
<keyword evidence="3" id="KW-1185">Reference proteome</keyword>
<evidence type="ECO:0000313" key="1">
    <source>
        <dbReference type="EMBL" id="CAI9930033.1"/>
    </source>
</evidence>
<comment type="caution">
    <text evidence="1">The sequence shown here is derived from an EMBL/GenBank/DDBJ whole genome shotgun (WGS) entry which is preliminary data.</text>
</comment>
<name>A0AA86P386_9EUKA</name>
<dbReference type="EMBL" id="CAXDID020000074">
    <property type="protein sequence ID" value="CAL6015734.1"/>
    <property type="molecule type" value="Genomic_DNA"/>
</dbReference>
<dbReference type="AlphaFoldDB" id="A0AA86P386"/>
<evidence type="ECO:0000313" key="3">
    <source>
        <dbReference type="Proteomes" id="UP001642409"/>
    </source>
</evidence>
<reference evidence="1" key="1">
    <citation type="submission" date="2023-06" db="EMBL/GenBank/DDBJ databases">
        <authorList>
            <person name="Kurt Z."/>
        </authorList>
    </citation>
    <scope>NUCLEOTIDE SEQUENCE</scope>
</reference>
<proteinExistence type="predicted"/>
<protein>
    <submittedName>
        <fullName evidence="2">Hypothetical_protein</fullName>
    </submittedName>
</protein>
<organism evidence="1">
    <name type="scientific">Hexamita inflata</name>
    <dbReference type="NCBI Taxonomy" id="28002"/>
    <lineage>
        <taxon>Eukaryota</taxon>
        <taxon>Metamonada</taxon>
        <taxon>Diplomonadida</taxon>
        <taxon>Hexamitidae</taxon>
        <taxon>Hexamitinae</taxon>
        <taxon>Hexamita</taxon>
    </lineage>
</organism>